<evidence type="ECO:0000313" key="7">
    <source>
        <dbReference type="WBParaSite" id="PSAMB.scaffold7041size8344.g29560.t1"/>
    </source>
</evidence>
<dbReference type="GO" id="GO:0006364">
    <property type="term" value="P:rRNA processing"/>
    <property type="evidence" value="ECO:0007669"/>
    <property type="project" value="InterPro"/>
</dbReference>
<accession>A0A914X8X3</accession>
<dbReference type="WBParaSite" id="PSAMB.scaffold7041size8344.g29560.t1">
    <property type="protein sequence ID" value="PSAMB.scaffold7041size8344.g29560.t1"/>
    <property type="gene ID" value="PSAMB.scaffold7041size8344.g29560"/>
</dbReference>
<evidence type="ECO:0000256" key="4">
    <source>
        <dbReference type="ARBA" id="ARBA00023242"/>
    </source>
</evidence>
<dbReference type="PANTHER" id="PTHR14150:SF12">
    <property type="entry name" value="U3 SMALL NUCLEOLAR RNA-ASSOCIATED PROTEIN 14 HOMOLOG A"/>
    <property type="match status" value="1"/>
</dbReference>
<name>A0A914X8X3_9BILA</name>
<organism evidence="6 7">
    <name type="scientific">Plectus sambesii</name>
    <dbReference type="NCBI Taxonomy" id="2011161"/>
    <lineage>
        <taxon>Eukaryota</taxon>
        <taxon>Metazoa</taxon>
        <taxon>Ecdysozoa</taxon>
        <taxon>Nematoda</taxon>
        <taxon>Chromadorea</taxon>
        <taxon>Plectida</taxon>
        <taxon>Plectina</taxon>
        <taxon>Plectoidea</taxon>
        <taxon>Plectidae</taxon>
        <taxon>Plectus</taxon>
    </lineage>
</organism>
<evidence type="ECO:0000256" key="1">
    <source>
        <dbReference type="ARBA" id="ARBA00004604"/>
    </source>
</evidence>
<proteinExistence type="inferred from homology"/>
<keyword evidence="3" id="KW-0597">Phosphoprotein</keyword>
<feature type="region of interest" description="Disordered" evidence="5">
    <location>
        <begin position="254"/>
        <end position="330"/>
    </location>
</feature>
<evidence type="ECO:0000256" key="5">
    <source>
        <dbReference type="SAM" id="MobiDB-lite"/>
    </source>
</evidence>
<evidence type="ECO:0000256" key="2">
    <source>
        <dbReference type="ARBA" id="ARBA00007774"/>
    </source>
</evidence>
<dbReference type="PANTHER" id="PTHR14150">
    <property type="entry name" value="U3 SMALL NUCLEOLAR RNA-ASSOCIATED PROTEIN 14"/>
    <property type="match status" value="1"/>
</dbReference>
<dbReference type="GO" id="GO:0032040">
    <property type="term" value="C:small-subunit processome"/>
    <property type="evidence" value="ECO:0007669"/>
    <property type="project" value="InterPro"/>
</dbReference>
<feature type="region of interest" description="Disordered" evidence="5">
    <location>
        <begin position="479"/>
        <end position="559"/>
    </location>
</feature>
<evidence type="ECO:0000313" key="6">
    <source>
        <dbReference type="Proteomes" id="UP000887566"/>
    </source>
</evidence>
<feature type="compositionally biased region" description="Basic and acidic residues" evidence="5">
    <location>
        <begin position="273"/>
        <end position="285"/>
    </location>
</feature>
<protein>
    <submittedName>
        <fullName evidence="7">U3 small nucleolar RNA-associated protein 14</fullName>
    </submittedName>
</protein>
<dbReference type="InterPro" id="IPR006709">
    <property type="entry name" value="SSU_processome_Utp14"/>
</dbReference>
<evidence type="ECO:0000256" key="3">
    <source>
        <dbReference type="ARBA" id="ARBA00022553"/>
    </source>
</evidence>
<dbReference type="AlphaFoldDB" id="A0A914X8X3"/>
<feature type="compositionally biased region" description="Acidic residues" evidence="5">
    <location>
        <begin position="403"/>
        <end position="420"/>
    </location>
</feature>
<comment type="subcellular location">
    <subcellularLocation>
        <location evidence="1">Nucleus</location>
        <location evidence="1">Nucleolus</location>
    </subcellularLocation>
</comment>
<dbReference type="Proteomes" id="UP000887566">
    <property type="component" value="Unplaced"/>
</dbReference>
<keyword evidence="6" id="KW-1185">Reference proteome</keyword>
<sequence length="764" mass="86435">MSDGEADFDERLHRKLMRNVARARRGQQAVLGEETADSAEGAVNVDDLIGSIQSASNLNDLKTQLTVTDKRSKVLSAPVHRQQRERIHRSIAYDETKKEVGKWQHIVGQNRAADQLVFPLNREQFRVKTVAETVETMTPRTPLEMEMAAILGTSKHNLTNADPYTDAEKEIMKAMSLKEAKARCADMQRMRALMSYKEAKWKRQKKIKSKQYHRILKRQKRKQLIKEFDDLMTRDPEAAREKLELLERDRVKERATLKHRGGNQWSKQLRLHATRDPKAREKLQDQMRFSRQLTEKHGVDSDSDDASNASDKQPTDETVGETLERLANDIDEEEAVLLKPNPWMRSKLSEMRRKADSSITGSAVTASAFDEQLRRLEGLPDEQFIPDDEDDASTAGDVRIVEIDEPSSDESDIAEMEPEYQEPRVVAKKVSRVSESPKKRKKAKRSEEGVSPAPSSSIQAKNVDLDSLFDSLDKRLIEATQQQNVDEEREQQPKKKKPKKLKLLEQLAAKENATRADADEALITEGMSRDGRTDLDASSSRRGNAASKQREQAARGRDVQAEIMADPKHFLKAETRPVVQVAPDLVEQMDEFDDAEADRQKELLAEAFEDDDVLADFESDKLAAEQSEKPKDIDLTLPGWGDWAGPGIDATKKKKKRFVIKAPEKPRRDRALPGVIINEKAEDSVKKLQVTMIPFPYTSVDDYEAVVRHPIGKEWNPESSHRALTQPNVVTKRGGIIAPMDKEATFKKRTVASISDSSDEDGAL</sequence>
<feature type="region of interest" description="Disordered" evidence="5">
    <location>
        <begin position="373"/>
        <end position="464"/>
    </location>
</feature>
<feature type="compositionally biased region" description="Basic and acidic residues" evidence="5">
    <location>
        <begin position="548"/>
        <end position="559"/>
    </location>
</feature>
<keyword evidence="4" id="KW-0539">Nucleus</keyword>
<dbReference type="Pfam" id="PF04615">
    <property type="entry name" value="Utp14"/>
    <property type="match status" value="1"/>
</dbReference>
<reference evidence="7" key="1">
    <citation type="submission" date="2022-11" db="UniProtKB">
        <authorList>
            <consortium name="WormBaseParasite"/>
        </authorList>
    </citation>
    <scope>IDENTIFICATION</scope>
</reference>
<comment type="similarity">
    <text evidence="2">Belongs to the UTP14 family.</text>
</comment>